<sequence>MGEMLEMRVNLLPWLALASAAKCSLLEKMLEDFRGTTIGGVMQPNLDSGSRLNDSPVNIRRASIADLRYYANVAGASMCSDKKLVDFSCQPYCGAVANGTAKTPPTKGIRMVEIIRDMVTGVKGYIAVLDSRREIVVSTSGERMQSNRAALSMPALFPLDVNYSNNNNKNIRTKGVAVQALLYATANRLLEQYSATLRKLAFSGRTSGYKIVFTGHSIGAEMAAFSMIVAHHKLDIPWQRIRYIGYGMTRIGNREFVRWFNQQDLEATHVINYDEKVVYFYPIAYNYQYIGNEVFINKDGSVRICNNAYFEDPDCNLSEIDGKFREPHVQAFDTEFGMVC</sequence>
<reference evidence="1" key="1">
    <citation type="submission" date="2022-04" db="EMBL/GenBank/DDBJ databases">
        <title>Genome of the entomopathogenic fungus Entomophthora muscae.</title>
        <authorList>
            <person name="Elya C."/>
            <person name="Lovett B.R."/>
            <person name="Lee E."/>
            <person name="Macias A.M."/>
            <person name="Hajek A.E."/>
            <person name="De Bivort B.L."/>
            <person name="Kasson M.T."/>
            <person name="De Fine Licht H.H."/>
            <person name="Stajich J.E."/>
        </authorList>
    </citation>
    <scope>NUCLEOTIDE SEQUENCE</scope>
    <source>
        <strain evidence="1">Berkeley</strain>
    </source>
</reference>
<keyword evidence="2" id="KW-1185">Reference proteome</keyword>
<name>A0ACC2T0G0_9FUNG</name>
<accession>A0ACC2T0G0</accession>
<evidence type="ECO:0000313" key="2">
    <source>
        <dbReference type="Proteomes" id="UP001165960"/>
    </source>
</evidence>
<evidence type="ECO:0000313" key="1">
    <source>
        <dbReference type="EMBL" id="KAJ9068022.1"/>
    </source>
</evidence>
<dbReference type="EMBL" id="QTSX02003804">
    <property type="protein sequence ID" value="KAJ9068022.1"/>
    <property type="molecule type" value="Genomic_DNA"/>
</dbReference>
<proteinExistence type="predicted"/>
<gene>
    <name evidence="1" type="ORF">DSO57_1032982</name>
</gene>
<protein>
    <submittedName>
        <fullName evidence="1">Uncharacterized protein</fullName>
    </submittedName>
</protein>
<dbReference type="Proteomes" id="UP001165960">
    <property type="component" value="Unassembled WGS sequence"/>
</dbReference>
<organism evidence="1 2">
    <name type="scientific">Entomophthora muscae</name>
    <dbReference type="NCBI Taxonomy" id="34485"/>
    <lineage>
        <taxon>Eukaryota</taxon>
        <taxon>Fungi</taxon>
        <taxon>Fungi incertae sedis</taxon>
        <taxon>Zoopagomycota</taxon>
        <taxon>Entomophthoromycotina</taxon>
        <taxon>Entomophthoromycetes</taxon>
        <taxon>Entomophthorales</taxon>
        <taxon>Entomophthoraceae</taxon>
        <taxon>Entomophthora</taxon>
    </lineage>
</organism>
<comment type="caution">
    <text evidence="1">The sequence shown here is derived from an EMBL/GenBank/DDBJ whole genome shotgun (WGS) entry which is preliminary data.</text>
</comment>